<dbReference type="AlphaFoldDB" id="A0A540MGE8"/>
<comment type="caution">
    <text evidence="1">The sequence shown here is derived from an EMBL/GenBank/DDBJ whole genome shotgun (WGS) entry which is preliminary data.</text>
</comment>
<dbReference type="GO" id="GO:0043022">
    <property type="term" value="F:ribosome binding"/>
    <property type="evidence" value="ECO:0007669"/>
    <property type="project" value="InterPro"/>
</dbReference>
<accession>A0A540MGE8</accession>
<protein>
    <submittedName>
        <fullName evidence="1">Uncharacterized protein</fullName>
    </submittedName>
</protein>
<reference evidence="1 2" key="1">
    <citation type="journal article" date="2019" name="G3 (Bethesda)">
        <title>Sequencing of a Wild Apple (Malus baccata) Genome Unravels the Differences Between Cultivated and Wild Apple Species Regarding Disease Resistance and Cold Tolerance.</title>
        <authorList>
            <person name="Chen X."/>
        </authorList>
    </citation>
    <scope>NUCLEOTIDE SEQUENCE [LARGE SCALE GENOMIC DNA]</scope>
    <source>
        <strain evidence="2">cv. Shandingzi</strain>
        <tissue evidence="1">Leaves</tissue>
    </source>
</reference>
<dbReference type="InterPro" id="IPR016020">
    <property type="entry name" value="Transl_init_fac_sub12_N_euk"/>
</dbReference>
<dbReference type="SUPFAM" id="SSF48371">
    <property type="entry name" value="ARM repeat"/>
    <property type="match status" value="1"/>
</dbReference>
<evidence type="ECO:0000313" key="2">
    <source>
        <dbReference type="Proteomes" id="UP000315295"/>
    </source>
</evidence>
<evidence type="ECO:0000313" key="1">
    <source>
        <dbReference type="EMBL" id="TQD97652.1"/>
    </source>
</evidence>
<dbReference type="GO" id="GO:0003743">
    <property type="term" value="F:translation initiation factor activity"/>
    <property type="evidence" value="ECO:0007669"/>
    <property type="project" value="InterPro"/>
</dbReference>
<dbReference type="STRING" id="106549.A0A540MGE8"/>
<dbReference type="InterPro" id="IPR016024">
    <property type="entry name" value="ARM-type_fold"/>
</dbReference>
<proteinExistence type="predicted"/>
<organism evidence="1 2">
    <name type="scientific">Malus baccata</name>
    <name type="common">Siberian crab apple</name>
    <name type="synonym">Pyrus baccata</name>
    <dbReference type="NCBI Taxonomy" id="106549"/>
    <lineage>
        <taxon>Eukaryota</taxon>
        <taxon>Viridiplantae</taxon>
        <taxon>Streptophyta</taxon>
        <taxon>Embryophyta</taxon>
        <taxon>Tracheophyta</taxon>
        <taxon>Spermatophyta</taxon>
        <taxon>Magnoliopsida</taxon>
        <taxon>eudicotyledons</taxon>
        <taxon>Gunneridae</taxon>
        <taxon>Pentapetalae</taxon>
        <taxon>rosids</taxon>
        <taxon>fabids</taxon>
        <taxon>Rosales</taxon>
        <taxon>Rosaceae</taxon>
        <taxon>Amygdaloideae</taxon>
        <taxon>Maleae</taxon>
        <taxon>Malus</taxon>
    </lineage>
</organism>
<dbReference type="GO" id="GO:0006446">
    <property type="term" value="P:regulation of translational initiation"/>
    <property type="evidence" value="ECO:0007669"/>
    <property type="project" value="InterPro"/>
</dbReference>
<name>A0A540MGE8_MALBA</name>
<keyword evidence="2" id="KW-1185">Reference proteome</keyword>
<dbReference type="GO" id="GO:0005852">
    <property type="term" value="C:eukaryotic translation initiation factor 3 complex"/>
    <property type="evidence" value="ECO:0007669"/>
    <property type="project" value="InterPro"/>
</dbReference>
<dbReference type="Pfam" id="PF04857">
    <property type="entry name" value="CAF1"/>
    <property type="match status" value="1"/>
</dbReference>
<dbReference type="EMBL" id="VIEB01000267">
    <property type="protein sequence ID" value="TQD97652.1"/>
    <property type="molecule type" value="Genomic_DNA"/>
</dbReference>
<sequence length="236" mass="25864">MAGHASDRERGRGILAWVSGRETVREREREGLDDEQSRVRSPQFMNHSGSIGALRPKNICVNFIVEDASSRVFCFIPFLSSKKLIAASQTLSVSHRHTRRRNRSKAWVSKGGVLYNFVLFPSDVLKMGMPTYSFSVQTSHLTSMAEEGFDFNACIYNGKPPLGGSTLGQSWSVDHMDTGKLARESTQIVSHILVKALKAMLSPDFSLCLCLIPERVGFGKLSLVAALAAQSAGSVV</sequence>
<dbReference type="Gene3D" id="1.25.40.250">
    <property type="entry name" value="ARM repeat, domain 1"/>
    <property type="match status" value="1"/>
</dbReference>
<dbReference type="Proteomes" id="UP000315295">
    <property type="component" value="Unassembled WGS sequence"/>
</dbReference>
<dbReference type="InterPro" id="IPR006941">
    <property type="entry name" value="RNase_CAF1"/>
</dbReference>
<gene>
    <name evidence="1" type="ORF">C1H46_016759</name>
</gene>